<dbReference type="Gene3D" id="6.10.250.3150">
    <property type="match status" value="1"/>
</dbReference>
<feature type="signal peptide" evidence="2">
    <location>
        <begin position="1"/>
        <end position="27"/>
    </location>
</feature>
<dbReference type="RefSeq" id="WP_091158557.1">
    <property type="nucleotide sequence ID" value="NZ_JBHTKX010000001.1"/>
</dbReference>
<reference evidence="4" key="1">
    <citation type="journal article" date="2019" name="Int. J. Syst. Evol. Microbiol.">
        <title>The Global Catalogue of Microorganisms (GCM) 10K type strain sequencing project: providing services to taxonomists for standard genome sequencing and annotation.</title>
        <authorList>
            <consortium name="The Broad Institute Genomics Platform"/>
            <consortium name="The Broad Institute Genome Sequencing Center for Infectious Disease"/>
            <person name="Wu L."/>
            <person name="Ma J."/>
        </authorList>
    </citation>
    <scope>NUCLEOTIDE SEQUENCE [LARGE SCALE GENOMIC DNA]</scope>
    <source>
        <strain evidence="4">CCUG 53519</strain>
    </source>
</reference>
<accession>A0ABW3PRH6</accession>
<name>A0ABW3PRH6_9BACL</name>
<evidence type="ECO:0000313" key="4">
    <source>
        <dbReference type="Proteomes" id="UP001597169"/>
    </source>
</evidence>
<keyword evidence="1" id="KW-0175">Coiled coil</keyword>
<dbReference type="EMBL" id="JBHTKX010000001">
    <property type="protein sequence ID" value="MFD1126758.1"/>
    <property type="molecule type" value="Genomic_DNA"/>
</dbReference>
<feature type="chain" id="PRO_5046047139" description="N-terminal domain of peptidoglycan hydrolase CwlO-containing protein" evidence="2">
    <location>
        <begin position="28"/>
        <end position="361"/>
    </location>
</feature>
<sequence>MRNRSIYYVTICCSILLLFHHISPIQAEPTLDENTREVLQNSLSIVEIDHEIERIEVQQQQIEESRGSLEAEMSVHKEEMKDHQERAASIVRSYYMGERDQLLHIFLKAKSLRSIQIVASYYEIIIGRDHEVLHAYHSRQQELEEMAVRLDQNDAELRMLKHNLQSQRERVLLLEQEVEDTLASNGNRELMEKLIEELNTYWNNVGIHEVKRYFGALASAMNHLPDFVQQEKGIISTNGRTYSIRINEEQLNNFLRAENEIFNDFAFEFTDDYIIASGKRDNLELAVQGHYTVIDEPTNGLLFHVDKLVFNGFELPDTTRSMLQQEFDLGFYPQKLMSFIKATDVSTKDQTLEVTLELALK</sequence>
<evidence type="ECO:0008006" key="5">
    <source>
        <dbReference type="Google" id="ProtNLM"/>
    </source>
</evidence>
<dbReference type="Proteomes" id="UP001597169">
    <property type="component" value="Unassembled WGS sequence"/>
</dbReference>
<protein>
    <recommendedName>
        <fullName evidence="5">N-terminal domain of peptidoglycan hydrolase CwlO-containing protein</fullName>
    </recommendedName>
</protein>
<proteinExistence type="predicted"/>
<keyword evidence="2" id="KW-0732">Signal</keyword>
<evidence type="ECO:0000256" key="1">
    <source>
        <dbReference type="SAM" id="Coils"/>
    </source>
</evidence>
<evidence type="ECO:0000313" key="3">
    <source>
        <dbReference type="EMBL" id="MFD1126758.1"/>
    </source>
</evidence>
<evidence type="ECO:0000256" key="2">
    <source>
        <dbReference type="SAM" id="SignalP"/>
    </source>
</evidence>
<gene>
    <name evidence="3" type="ORF">ACFQ3J_01060</name>
</gene>
<feature type="coiled-coil region" evidence="1">
    <location>
        <begin position="150"/>
        <end position="177"/>
    </location>
</feature>
<organism evidence="3 4">
    <name type="scientific">Paenibacillus provencensis</name>
    <dbReference type="NCBI Taxonomy" id="441151"/>
    <lineage>
        <taxon>Bacteria</taxon>
        <taxon>Bacillati</taxon>
        <taxon>Bacillota</taxon>
        <taxon>Bacilli</taxon>
        <taxon>Bacillales</taxon>
        <taxon>Paenibacillaceae</taxon>
        <taxon>Paenibacillus</taxon>
    </lineage>
</organism>
<feature type="coiled-coil region" evidence="1">
    <location>
        <begin position="45"/>
        <end position="86"/>
    </location>
</feature>
<comment type="caution">
    <text evidence="3">The sequence shown here is derived from an EMBL/GenBank/DDBJ whole genome shotgun (WGS) entry which is preliminary data.</text>
</comment>
<keyword evidence="4" id="KW-1185">Reference proteome</keyword>